<comment type="caution">
    <text evidence="7">The sequence shown here is derived from an EMBL/GenBank/DDBJ whole genome shotgun (WGS) entry which is preliminary data.</text>
</comment>
<dbReference type="GO" id="GO:0016020">
    <property type="term" value="C:membrane"/>
    <property type="evidence" value="ECO:0007669"/>
    <property type="project" value="InterPro"/>
</dbReference>
<dbReference type="PANTHER" id="PTHR10434">
    <property type="entry name" value="1-ACYL-SN-GLYCEROL-3-PHOSPHATE ACYLTRANSFERASE"/>
    <property type="match status" value="1"/>
</dbReference>
<dbReference type="AlphaFoldDB" id="A0A1E5RX73"/>
<dbReference type="EMBL" id="LPNL01000002">
    <property type="protein sequence ID" value="OEJ91419.1"/>
    <property type="molecule type" value="Genomic_DNA"/>
</dbReference>
<dbReference type="CDD" id="cd07989">
    <property type="entry name" value="LPLAT_AGPAT-like"/>
    <property type="match status" value="1"/>
</dbReference>
<evidence type="ECO:0000259" key="6">
    <source>
        <dbReference type="SMART" id="SM00563"/>
    </source>
</evidence>
<dbReference type="Proteomes" id="UP000095605">
    <property type="component" value="Unassembled WGS sequence"/>
</dbReference>
<dbReference type="EC" id="2.3.1.51" evidence="4"/>
<keyword evidence="4" id="KW-1208">Phospholipid metabolism</keyword>
<evidence type="ECO:0000313" key="7">
    <source>
        <dbReference type="EMBL" id="OEJ91419.1"/>
    </source>
</evidence>
<dbReference type="NCBIfam" id="TIGR00530">
    <property type="entry name" value="AGP_acyltrn"/>
    <property type="match status" value="1"/>
</dbReference>
<dbReference type="SMART" id="SM00563">
    <property type="entry name" value="PlsC"/>
    <property type="match status" value="1"/>
</dbReference>
<evidence type="ECO:0000256" key="1">
    <source>
        <dbReference type="ARBA" id="ARBA00008655"/>
    </source>
</evidence>
<dbReference type="GO" id="GO:0005783">
    <property type="term" value="C:endoplasmic reticulum"/>
    <property type="evidence" value="ECO:0007669"/>
    <property type="project" value="TreeGrafter"/>
</dbReference>
<accession>A0A1E5RX73</accession>
<dbReference type="Pfam" id="PF01553">
    <property type="entry name" value="Acyltransferase"/>
    <property type="match status" value="1"/>
</dbReference>
<dbReference type="OrthoDB" id="202234at2759"/>
<dbReference type="GO" id="GO:0006654">
    <property type="term" value="P:phosphatidic acid biosynthetic process"/>
    <property type="evidence" value="ECO:0007669"/>
    <property type="project" value="TreeGrafter"/>
</dbReference>
<keyword evidence="8" id="KW-1185">Reference proteome</keyword>
<dbReference type="InterPro" id="IPR004552">
    <property type="entry name" value="AGP_acyltrans"/>
</dbReference>
<protein>
    <recommendedName>
        <fullName evidence="4">1-acyl-sn-glycerol-3-phosphate acyltransferase</fullName>
        <ecNumber evidence="4">2.3.1.51</ecNumber>
    </recommendedName>
</protein>
<evidence type="ECO:0000256" key="2">
    <source>
        <dbReference type="ARBA" id="ARBA00022679"/>
    </source>
</evidence>
<evidence type="ECO:0000256" key="4">
    <source>
        <dbReference type="RuleBase" id="RU361267"/>
    </source>
</evidence>
<evidence type="ECO:0000256" key="5">
    <source>
        <dbReference type="SAM" id="Phobius"/>
    </source>
</evidence>
<keyword evidence="4" id="KW-0594">Phospholipid biosynthesis</keyword>
<dbReference type="SUPFAM" id="SSF69593">
    <property type="entry name" value="Glycerol-3-phosphate (1)-acyltransferase"/>
    <property type="match status" value="1"/>
</dbReference>
<sequence>MDKDKSEPVKHISKRNSFLPTLKYYYRSTCSMLLLGTCAFYGIFASLYYNIKGTKQLGQYATAKAYAFVMKKCLGIDVKVEGRKYLENSAPCIFIANHQSALDILVLGETWPRKCVVTAKRALQYVPFLGWFMTLSGCLFLDRANRTKAVGTLSKGVKEIIDIKGSIWMFVEGTRSHTTKLEMLPFKKGAFWLAKDSNLPIVPVVVSNTSTIHNSKLKIFNQGTIHVKVLEPISLAKVESKEEMNEFVEKVETLMVNELKDNVGYSTPYKPDTGLPAEYAS</sequence>
<dbReference type="PANTHER" id="PTHR10434:SF11">
    <property type="entry name" value="1-ACYL-SN-GLYCEROL-3-PHOSPHATE ACYLTRANSFERASE"/>
    <property type="match status" value="1"/>
</dbReference>
<keyword evidence="3 4" id="KW-0012">Acyltransferase</keyword>
<comment type="catalytic activity">
    <reaction evidence="4">
        <text>a 1-acyl-sn-glycero-3-phosphate + an acyl-CoA = a 1,2-diacyl-sn-glycero-3-phosphate + CoA</text>
        <dbReference type="Rhea" id="RHEA:19709"/>
        <dbReference type="ChEBI" id="CHEBI:57287"/>
        <dbReference type="ChEBI" id="CHEBI:57970"/>
        <dbReference type="ChEBI" id="CHEBI:58342"/>
        <dbReference type="ChEBI" id="CHEBI:58608"/>
        <dbReference type="EC" id="2.3.1.51"/>
    </reaction>
</comment>
<keyword evidence="4" id="KW-0443">Lipid metabolism</keyword>
<proteinExistence type="inferred from homology"/>
<keyword evidence="2 4" id="KW-0808">Transferase</keyword>
<keyword evidence="5" id="KW-0472">Membrane</keyword>
<name>A0A1E5RX73_9ASCO</name>
<dbReference type="GO" id="GO:0003841">
    <property type="term" value="F:1-acylglycerol-3-phosphate O-acyltransferase activity"/>
    <property type="evidence" value="ECO:0007669"/>
    <property type="project" value="UniProtKB-UniRule"/>
</dbReference>
<comment type="domain">
    <text evidence="4">The HXXXXD motif is essential for acyltransferase activity and may constitute the binding site for the phosphate moiety of the glycerol-3-phosphate.</text>
</comment>
<reference evidence="8" key="1">
    <citation type="journal article" date="2016" name="Genome Announc.">
        <title>Genome sequences of three species of Hanseniaspora isolated from spontaneous wine fermentations.</title>
        <authorList>
            <person name="Sternes P.R."/>
            <person name="Lee D."/>
            <person name="Kutyna D.R."/>
            <person name="Borneman A.R."/>
        </authorList>
    </citation>
    <scope>NUCLEOTIDE SEQUENCE [LARGE SCALE GENOMIC DNA]</scope>
    <source>
        <strain evidence="8">AWRI3578</strain>
    </source>
</reference>
<gene>
    <name evidence="7" type="ORF">AWRI3578_g555</name>
</gene>
<keyword evidence="5" id="KW-0812">Transmembrane</keyword>
<evidence type="ECO:0000256" key="3">
    <source>
        <dbReference type="ARBA" id="ARBA00023315"/>
    </source>
</evidence>
<keyword evidence="4" id="KW-0444">Lipid biosynthesis</keyword>
<feature type="transmembrane region" description="Helical" evidence="5">
    <location>
        <begin position="24"/>
        <end position="49"/>
    </location>
</feature>
<evidence type="ECO:0000313" key="8">
    <source>
        <dbReference type="Proteomes" id="UP000095605"/>
    </source>
</evidence>
<dbReference type="InterPro" id="IPR002123">
    <property type="entry name" value="Plipid/glycerol_acylTrfase"/>
</dbReference>
<keyword evidence="5" id="KW-1133">Transmembrane helix</keyword>
<comment type="similarity">
    <text evidence="1 4">Belongs to the 1-acyl-sn-glycerol-3-phosphate acyltransferase family.</text>
</comment>
<feature type="domain" description="Phospholipid/glycerol acyltransferase" evidence="6">
    <location>
        <begin position="92"/>
        <end position="209"/>
    </location>
</feature>
<organism evidence="7 8">
    <name type="scientific">Hanseniaspora opuntiae</name>
    <dbReference type="NCBI Taxonomy" id="211096"/>
    <lineage>
        <taxon>Eukaryota</taxon>
        <taxon>Fungi</taxon>
        <taxon>Dikarya</taxon>
        <taxon>Ascomycota</taxon>
        <taxon>Saccharomycotina</taxon>
        <taxon>Saccharomycetes</taxon>
        <taxon>Saccharomycodales</taxon>
        <taxon>Saccharomycodaceae</taxon>
        <taxon>Hanseniaspora</taxon>
    </lineage>
</organism>